<name>A0A1D6E514_MAIZE</name>
<sequence length="122" mass="12462">MAADLRLGGGRQGQTGVVPVPPAGQLDRSGCCVRAGAGAGGSSPPPATGAGGRSGAGELVAVVVFLSGVGTREAQESDRCTGGRREGTRPLNRRIREKSPASLHILVVSWIWPAIWCLVMGF</sequence>
<protein>
    <submittedName>
        <fullName evidence="1">Soluble inorganic pyrophosphatase</fullName>
    </submittedName>
</protein>
<organism evidence="1">
    <name type="scientific">Zea mays</name>
    <name type="common">Maize</name>
    <dbReference type="NCBI Taxonomy" id="4577"/>
    <lineage>
        <taxon>Eukaryota</taxon>
        <taxon>Viridiplantae</taxon>
        <taxon>Streptophyta</taxon>
        <taxon>Embryophyta</taxon>
        <taxon>Tracheophyta</taxon>
        <taxon>Spermatophyta</taxon>
        <taxon>Magnoliopsida</taxon>
        <taxon>Liliopsida</taxon>
        <taxon>Poales</taxon>
        <taxon>Poaceae</taxon>
        <taxon>PACMAD clade</taxon>
        <taxon>Panicoideae</taxon>
        <taxon>Andropogonodae</taxon>
        <taxon>Andropogoneae</taxon>
        <taxon>Tripsacinae</taxon>
        <taxon>Zea</taxon>
    </lineage>
</organism>
<evidence type="ECO:0000313" key="1">
    <source>
        <dbReference type="EMBL" id="ONM15588.1"/>
    </source>
</evidence>
<gene>
    <name evidence="1" type="ORF">ZEAMMB73_Zm00001d002889</name>
</gene>
<proteinExistence type="predicted"/>
<accession>A0A1D6E514</accession>
<dbReference type="AlphaFoldDB" id="A0A1D6E514"/>
<reference evidence="1" key="1">
    <citation type="submission" date="2015-12" db="EMBL/GenBank/DDBJ databases">
        <title>Update maize B73 reference genome by single molecule sequencing technologies.</title>
        <authorList>
            <consortium name="Maize Genome Sequencing Project"/>
            <person name="Ware D."/>
        </authorList>
    </citation>
    <scope>NUCLEOTIDE SEQUENCE [LARGE SCALE GENOMIC DNA]</scope>
    <source>
        <tissue evidence="1">Seedling</tissue>
    </source>
</reference>
<dbReference type="EMBL" id="CM007648">
    <property type="protein sequence ID" value="ONM15588.1"/>
    <property type="molecule type" value="Genomic_DNA"/>
</dbReference>